<feature type="transmembrane region" description="Helical" evidence="1">
    <location>
        <begin position="96"/>
        <end position="112"/>
    </location>
</feature>
<evidence type="ECO:0008006" key="4">
    <source>
        <dbReference type="Google" id="ProtNLM"/>
    </source>
</evidence>
<evidence type="ECO:0000313" key="2">
    <source>
        <dbReference type="EMBL" id="GKY88925.1"/>
    </source>
</evidence>
<keyword evidence="1" id="KW-0472">Membrane</keyword>
<dbReference type="RefSeq" id="WP_281842960.1">
    <property type="nucleotide sequence ID" value="NZ_BROH01000008.1"/>
</dbReference>
<accession>A0ABQ5LVB4</accession>
<keyword evidence="1" id="KW-1133">Transmembrane helix</keyword>
<organism evidence="2 3">
    <name type="scientific">Sinisalibacter aestuarii</name>
    <dbReference type="NCBI Taxonomy" id="2949426"/>
    <lineage>
        <taxon>Bacteria</taxon>
        <taxon>Pseudomonadati</taxon>
        <taxon>Pseudomonadota</taxon>
        <taxon>Alphaproteobacteria</taxon>
        <taxon>Rhodobacterales</taxon>
        <taxon>Roseobacteraceae</taxon>
        <taxon>Sinisalibacter</taxon>
    </lineage>
</organism>
<name>A0ABQ5LVB4_9RHOB</name>
<feature type="transmembrane region" description="Helical" evidence="1">
    <location>
        <begin position="149"/>
        <end position="169"/>
    </location>
</feature>
<feature type="transmembrane region" description="Helical" evidence="1">
    <location>
        <begin position="73"/>
        <end position="91"/>
    </location>
</feature>
<comment type="caution">
    <text evidence="2">The sequence shown here is derived from an EMBL/GenBank/DDBJ whole genome shotgun (WGS) entry which is preliminary data.</text>
</comment>
<proteinExistence type="predicted"/>
<reference evidence="2" key="1">
    <citation type="journal article" date="2023" name="Int. J. Syst. Evol. Microbiol.">
        <title>Sinisalibacter aestuarii sp. nov., isolated from estuarine sediment of the Arakawa River.</title>
        <authorList>
            <person name="Arafat S.T."/>
            <person name="Hirano S."/>
            <person name="Sato A."/>
            <person name="Takeuchi K."/>
            <person name="Yasuda T."/>
            <person name="Terahara T."/>
            <person name="Hamada M."/>
            <person name="Kobayashi T."/>
        </authorList>
    </citation>
    <scope>NUCLEOTIDE SEQUENCE</scope>
    <source>
        <strain evidence="2">B-399</strain>
    </source>
</reference>
<dbReference type="EMBL" id="BROH01000008">
    <property type="protein sequence ID" value="GKY88925.1"/>
    <property type="molecule type" value="Genomic_DNA"/>
</dbReference>
<keyword evidence="1" id="KW-0812">Transmembrane</keyword>
<evidence type="ECO:0000313" key="3">
    <source>
        <dbReference type="Proteomes" id="UP001144205"/>
    </source>
</evidence>
<sequence>MSLRAAFWLSLALMMAGVALMVLWSAPRIEAGGLRPFDIRTGGYTYDEARAFLAALTPEGLAAYLGPQRLADTIFPIGFLGVLALGIVLGLRRWSVALAVALALVPLGYFVLDMLENAKVAGLLRAGPDGLTPDMVARASAITLWKYRLVNASLAILGLAWAARGVAALRRGR</sequence>
<keyword evidence="3" id="KW-1185">Reference proteome</keyword>
<dbReference type="Proteomes" id="UP001144205">
    <property type="component" value="Unassembled WGS sequence"/>
</dbReference>
<feature type="transmembrane region" description="Helical" evidence="1">
    <location>
        <begin position="7"/>
        <end position="26"/>
    </location>
</feature>
<protein>
    <recommendedName>
        <fullName evidence="4">DUF1772 domain-containing protein</fullName>
    </recommendedName>
</protein>
<gene>
    <name evidence="2" type="ORF">STA1M1_27940</name>
</gene>
<evidence type="ECO:0000256" key="1">
    <source>
        <dbReference type="SAM" id="Phobius"/>
    </source>
</evidence>